<name>A0A7M3DWC0_RHILE</name>
<dbReference type="Gene3D" id="3.30.420.10">
    <property type="entry name" value="Ribonuclease H-like superfamily/Ribonuclease H"/>
    <property type="match status" value="1"/>
</dbReference>
<dbReference type="InterPro" id="IPR012337">
    <property type="entry name" value="RNaseH-like_sf"/>
</dbReference>
<dbReference type="InterPro" id="IPR001584">
    <property type="entry name" value="Integrase_cat-core"/>
</dbReference>
<evidence type="ECO:0000313" key="3">
    <source>
        <dbReference type="EMBL" id="TAY52967.1"/>
    </source>
</evidence>
<feature type="domain" description="Integrase catalytic" evidence="2">
    <location>
        <begin position="362"/>
        <end position="559"/>
    </location>
</feature>
<dbReference type="EMBL" id="SIOP01000001">
    <property type="protein sequence ID" value="TAY52967.1"/>
    <property type="molecule type" value="Genomic_DNA"/>
</dbReference>
<evidence type="ECO:0000313" key="4">
    <source>
        <dbReference type="Proteomes" id="UP000292974"/>
    </source>
</evidence>
<dbReference type="Proteomes" id="UP000292974">
    <property type="component" value="Unassembled WGS sequence"/>
</dbReference>
<sequence length="817" mass="91673">MPAVWHIERAIRWSALGRTLGESAALQGIRVNRSEGRPARTNARLDQGGGIATMLDISVDDRFLFLSIDDPGEFGVTHFDDGSISLRRYPRGEKKDVEWTEFASEHADGLIVRTARRGQSLSVLSTRLLLSLFKPEGRDVTVGEMEDWDELNEIVLAAAQKQFFGNKYLMQRAKNLDYTKTDEDLTAFMDEWKKAAEQRGLGGWVPSASTIRRLVYQRTELLSLADCLFKTGTVRNKGIWPTWVYELADQALGKISSRSMPNVGEAYKWFFAHFYLGRDEGEGIPEDKRQTPPDLRTFRNWKAQATNRESTSKLFGNREANKEWKGTISPQSAIAPLQIVIIDQTEGNIWAAVKQQGDPSPNGELPDFSDTRDRSTEHKVLAGKRAQVVYAVDVYSRKTLGLIITFEPPSIDTFMACLKMVMTPKLAWKQRFPDLPDATDGFGKPLTIVLDNLRVHVSDSVQRGLLSMKIGIEYAALASPEWKSIVERAIGTVKRVMATLPGGFSIDDRTVSSADYQKYAALSLDEIDEFVTHRLITEHHMLPHKGINEPPAYRWASGIRKFGRSMVDDMRMLDLLGRRRNTVELTRNGIRLNGHRYHHPELVTKLLDAYAAKAKKKKGRSATVMVTVLWKGNDVSSIGVIDHSNNQIVVLPNHDPLLASLCISFDFVKAARKDNAGIFDEYYPVGVRAKYLRQYFAKLEKFVTTQTHRAAKKTARLLEGGRGVVIASDVRRFDAIIPVTDYGLAKIDIPQESSLDEGIFEIETPKKRAPSKPRSTSDKSIQPLPVASTQPGFAMSLSESEAYLDRLMNESSGAVRH</sequence>
<dbReference type="GO" id="GO:0015074">
    <property type="term" value="P:DNA integration"/>
    <property type="evidence" value="ECO:0007669"/>
    <property type="project" value="InterPro"/>
</dbReference>
<protein>
    <submittedName>
        <fullName evidence="3">Transposase</fullName>
    </submittedName>
</protein>
<dbReference type="AlphaFoldDB" id="A0A7M3DWC0"/>
<dbReference type="InterPro" id="IPR036397">
    <property type="entry name" value="RNaseH_sf"/>
</dbReference>
<reference evidence="3 4" key="1">
    <citation type="submission" date="2019-02" db="EMBL/GenBank/DDBJ databases">
        <title>The genomic architecture of introgression among sibling species of bacteria.</title>
        <authorList>
            <person name="Cavassim M.I.A."/>
            <person name="Moeskjaer S."/>
            <person name="Moslemi C."/>
            <person name="Fields B."/>
            <person name="Bachmann A."/>
            <person name="Vilhjalmsson B."/>
            <person name="Schierup M.H."/>
            <person name="Young J.P.W."/>
            <person name="Andersen S.U."/>
        </authorList>
    </citation>
    <scope>NUCLEOTIDE SEQUENCE [LARGE SCALE GENOMIC DNA]</scope>
    <source>
        <strain evidence="3 4">SM135B</strain>
    </source>
</reference>
<gene>
    <name evidence="3" type="ORF">ELH90_15685</name>
</gene>
<organism evidence="3 4">
    <name type="scientific">Rhizobium leguminosarum</name>
    <dbReference type="NCBI Taxonomy" id="384"/>
    <lineage>
        <taxon>Bacteria</taxon>
        <taxon>Pseudomonadati</taxon>
        <taxon>Pseudomonadota</taxon>
        <taxon>Alphaproteobacteria</taxon>
        <taxon>Hyphomicrobiales</taxon>
        <taxon>Rhizobiaceae</taxon>
        <taxon>Rhizobium/Agrobacterium group</taxon>
        <taxon>Rhizobium</taxon>
    </lineage>
</organism>
<proteinExistence type="predicted"/>
<feature type="region of interest" description="Disordered" evidence="1">
    <location>
        <begin position="762"/>
        <end position="792"/>
    </location>
</feature>
<comment type="caution">
    <text evidence="3">The sequence shown here is derived from an EMBL/GenBank/DDBJ whole genome shotgun (WGS) entry which is preliminary data.</text>
</comment>
<dbReference type="GO" id="GO:0003676">
    <property type="term" value="F:nucleic acid binding"/>
    <property type="evidence" value="ECO:0007669"/>
    <property type="project" value="InterPro"/>
</dbReference>
<evidence type="ECO:0000259" key="2">
    <source>
        <dbReference type="PROSITE" id="PS50994"/>
    </source>
</evidence>
<dbReference type="PROSITE" id="PS50994">
    <property type="entry name" value="INTEGRASE"/>
    <property type="match status" value="1"/>
</dbReference>
<evidence type="ECO:0000256" key="1">
    <source>
        <dbReference type="SAM" id="MobiDB-lite"/>
    </source>
</evidence>
<dbReference type="SUPFAM" id="SSF53098">
    <property type="entry name" value="Ribonuclease H-like"/>
    <property type="match status" value="1"/>
</dbReference>
<accession>A0A7M3DWC0</accession>
<feature type="region of interest" description="Disordered" evidence="1">
    <location>
        <begin position="355"/>
        <end position="374"/>
    </location>
</feature>